<feature type="domain" description="N-acetyltransferase" evidence="1">
    <location>
        <begin position="27"/>
        <end position="172"/>
    </location>
</feature>
<evidence type="ECO:0000313" key="3">
    <source>
        <dbReference type="Proteomes" id="UP000182332"/>
    </source>
</evidence>
<dbReference type="SUPFAM" id="SSF55729">
    <property type="entry name" value="Acyl-CoA N-acyltransferases (Nat)"/>
    <property type="match status" value="1"/>
</dbReference>
<dbReference type="CDD" id="cd04301">
    <property type="entry name" value="NAT_SF"/>
    <property type="match status" value="1"/>
</dbReference>
<dbReference type="PROSITE" id="PS51186">
    <property type="entry name" value="GNAT"/>
    <property type="match status" value="1"/>
</dbReference>
<organism evidence="2 3">
    <name type="scientific">Pseudomonas graminis</name>
    <dbReference type="NCBI Taxonomy" id="158627"/>
    <lineage>
        <taxon>Bacteria</taxon>
        <taxon>Pseudomonadati</taxon>
        <taxon>Pseudomonadota</taxon>
        <taxon>Gammaproteobacteria</taxon>
        <taxon>Pseudomonadales</taxon>
        <taxon>Pseudomonadaceae</taxon>
        <taxon>Pseudomonas</taxon>
    </lineage>
</organism>
<dbReference type="Gene3D" id="3.40.630.30">
    <property type="match status" value="1"/>
</dbReference>
<reference evidence="2 3" key="1">
    <citation type="submission" date="2016-10" db="EMBL/GenBank/DDBJ databases">
        <authorList>
            <person name="de Groot N.N."/>
        </authorList>
    </citation>
    <scope>NUCLEOTIDE SEQUENCE [LARGE SCALE GENOMIC DNA]</scope>
    <source>
        <strain evidence="2 3">DSM 11363</strain>
    </source>
</reference>
<dbReference type="OrthoDB" id="5522469at2"/>
<accession>A0A1I0IXG0</accession>
<dbReference type="Proteomes" id="UP000182332">
    <property type="component" value="Unassembled WGS sequence"/>
</dbReference>
<dbReference type="GO" id="GO:0016747">
    <property type="term" value="F:acyltransferase activity, transferring groups other than amino-acyl groups"/>
    <property type="evidence" value="ECO:0007669"/>
    <property type="project" value="InterPro"/>
</dbReference>
<dbReference type="RefSeq" id="WP_083398869.1">
    <property type="nucleotide sequence ID" value="NZ_FOHW01000043.1"/>
</dbReference>
<evidence type="ECO:0000313" key="2">
    <source>
        <dbReference type="EMBL" id="SEU01360.1"/>
    </source>
</evidence>
<gene>
    <name evidence="2" type="ORF">SAMN05216197_14312</name>
</gene>
<keyword evidence="2" id="KW-0808">Transferase</keyword>
<dbReference type="InterPro" id="IPR016181">
    <property type="entry name" value="Acyl_CoA_acyltransferase"/>
</dbReference>
<dbReference type="Pfam" id="PF13508">
    <property type="entry name" value="Acetyltransf_7"/>
    <property type="match status" value="1"/>
</dbReference>
<protein>
    <submittedName>
        <fullName evidence="2">Acetyltransferase (GNAT) domain-containing protein</fullName>
    </submittedName>
</protein>
<proteinExistence type="predicted"/>
<dbReference type="AlphaFoldDB" id="A0A1I0IXG0"/>
<name>A0A1I0IXG0_9PSED</name>
<sequence>MTSNGEGPVHPGEIPSEEFLEPLATKVTFAGARACDFEALVAIRIDAMRESLERIGRFDPVRARERFREGFSPEFTRHVLVAGKRVGFVVVKPRVDGLLLDHLYIKPDAQGSGIGSIVLRQIFTETDAAALTLYVGALKESASNRFYTRHGFQFVEAGEFDNYYVRHAVQRCPPVAG</sequence>
<evidence type="ECO:0000259" key="1">
    <source>
        <dbReference type="PROSITE" id="PS51186"/>
    </source>
</evidence>
<dbReference type="InterPro" id="IPR000182">
    <property type="entry name" value="GNAT_dom"/>
</dbReference>
<dbReference type="EMBL" id="FOHW01000043">
    <property type="protein sequence ID" value="SEU01360.1"/>
    <property type="molecule type" value="Genomic_DNA"/>
</dbReference>